<dbReference type="InterPro" id="IPR000084">
    <property type="entry name" value="PE-PGRS_N"/>
</dbReference>
<evidence type="ECO:0000259" key="3">
    <source>
        <dbReference type="Pfam" id="PF00823"/>
    </source>
</evidence>
<dbReference type="PANTHER" id="PTHR46766:SF1">
    <property type="entry name" value="GLUTAMINE-RICH PROTEIN 2"/>
    <property type="match status" value="1"/>
</dbReference>
<dbReference type="InterPro" id="IPR038332">
    <property type="entry name" value="PPE_sf"/>
</dbReference>
<dbReference type="HOGENOM" id="CLU_395777_0_0_11"/>
<feature type="domain" description="PPE" evidence="3">
    <location>
        <begin position="318"/>
        <end position="477"/>
    </location>
</feature>
<organism evidence="6 7">
    <name type="scientific">Mycolicibacterium paratuberculosis (strain ATCC BAA-968 / K-10)</name>
    <name type="common">Mycobacterium paratuberculosis</name>
    <dbReference type="NCBI Taxonomy" id="262316"/>
    <lineage>
        <taxon>Bacteria</taxon>
        <taxon>Bacillati</taxon>
        <taxon>Actinomycetota</taxon>
        <taxon>Actinomycetes</taxon>
        <taxon>Mycobacteriales</taxon>
        <taxon>Mycobacteriaceae</taxon>
        <taxon>Mycobacterium</taxon>
        <taxon>Mycobacterium avium complex (MAC)</taxon>
    </lineage>
</organism>
<dbReference type="Gene3D" id="1.20.1260.20">
    <property type="entry name" value="PPE superfamily"/>
    <property type="match status" value="1"/>
</dbReference>
<evidence type="ECO:0000256" key="2">
    <source>
        <dbReference type="SAM" id="MobiDB-lite"/>
    </source>
</evidence>
<reference evidence="6 7" key="1">
    <citation type="journal article" date="2005" name="Proc. Natl. Acad. Sci. U.S.A.">
        <title>The complete genome sequence of Mycobacterium avium subspecies paratuberculosis.</title>
        <authorList>
            <person name="Li L."/>
            <person name="Bannantine J.P."/>
            <person name="Zhang Q."/>
            <person name="Amonsin A."/>
            <person name="May B.J."/>
            <person name="Alt D."/>
            <person name="Banerji N."/>
            <person name="Kanjilal S."/>
            <person name="Kapur V."/>
        </authorList>
    </citation>
    <scope>NUCLEOTIDE SEQUENCE [LARGE SCALE GENOMIC DNA]</scope>
    <source>
        <strain evidence="7">ATCC BAA-968 / K-10</strain>
    </source>
</reference>
<dbReference type="InterPro" id="IPR000030">
    <property type="entry name" value="PPE_dom"/>
</dbReference>
<feature type="domain" description="PE" evidence="4">
    <location>
        <begin position="4"/>
        <end position="94"/>
    </location>
</feature>
<dbReference type="Pfam" id="PF12484">
    <property type="entry name" value="PPE-SVP"/>
    <property type="match status" value="1"/>
</dbReference>
<dbReference type="Pfam" id="PF00934">
    <property type="entry name" value="PE"/>
    <property type="match status" value="1"/>
</dbReference>
<feature type="domain" description="PPE family C-terminal" evidence="5">
    <location>
        <begin position="610"/>
        <end position="692"/>
    </location>
</feature>
<name>Q741T4_MYCPA</name>
<comment type="similarity">
    <text evidence="1">Belongs to the mycobacterial PPE family.</text>
</comment>
<dbReference type="GO" id="GO:0052572">
    <property type="term" value="P:response to host immune response"/>
    <property type="evidence" value="ECO:0007669"/>
    <property type="project" value="TreeGrafter"/>
</dbReference>
<sequence length="696" mass="69380">MSFLTTTTEEMLAAEALLSGINSNLAAQNAGAASATTAIAPAAADPVSAQQAAIFSAYGTQYQAIASEAQTLLEQYSQTLGISSNSYGDTEAVNASQTAMQALSAADPTASAATGSNPIDILAWLLGFNGQSSGGLGGMFGLSSNGANIGNIGIGNWASATSNLLGLAGGGLLDTSGADAAAGADLATSTAPVEPAWAGPVSVAWRAWVRCRPPRWARRPPSANCPCRRVGPAPPRWSVPAARRCKRWAGPPPLRRPASARWCRACPGWGPWRATAPVSGRHATASNRSSCPSRRRSRQPRQQFSTDSRSGIHKMVLDFAAVPPEITSALMYAGAGSGPLMAAATAYANLSAEVSSTASQWESIISLLTTEQWTGGGSAAAAAAAQPIVSYLTTTAAALEQASAQATASAAAYEAAFAATVPPPVIAANRSLLATLVATNFLGVNSAAIAATEAQYAEMWVQDATMMATYQAASAAAGVLQPVTPLTSTTNPGAAAAVDNGAVAFDATNSTAQTAGLDLSSLITSPPTDGLLQSIDDLLGTPSFLNATNGAINTAAWWVCATIPNAVSLGKTLGTVPAIPFSLTDSVAPAAGAAITPGMMVGSVTGAGASAAVGEASAVGGLSVPASWSAAAPATSLASSAAPLEGSGWTVASEAEPVTAMPGMPGAAAAAKGAGAYGSGPRYGFKPIVMPKQVVV</sequence>
<evidence type="ECO:0000256" key="1">
    <source>
        <dbReference type="ARBA" id="ARBA00010652"/>
    </source>
</evidence>
<evidence type="ECO:0000259" key="5">
    <source>
        <dbReference type="Pfam" id="PF12484"/>
    </source>
</evidence>
<dbReference type="PANTHER" id="PTHR46766">
    <property type="entry name" value="GLUTAMINE-RICH PROTEIN 2"/>
    <property type="match status" value="1"/>
</dbReference>
<dbReference type="eggNOG" id="COG5651">
    <property type="taxonomic scope" value="Bacteria"/>
</dbReference>
<evidence type="ECO:0000313" key="7">
    <source>
        <dbReference type="Proteomes" id="UP000000580"/>
    </source>
</evidence>
<dbReference type="Pfam" id="PF00823">
    <property type="entry name" value="PPE"/>
    <property type="match status" value="1"/>
</dbReference>
<feature type="region of interest" description="Disordered" evidence="2">
    <location>
        <begin position="276"/>
        <end position="308"/>
    </location>
</feature>
<evidence type="ECO:0000259" key="4">
    <source>
        <dbReference type="Pfam" id="PF00934"/>
    </source>
</evidence>
<dbReference type="AlphaFoldDB" id="Q741T4"/>
<dbReference type="Gene3D" id="1.10.287.850">
    <property type="entry name" value="HP0062-like domain"/>
    <property type="match status" value="1"/>
</dbReference>
<dbReference type="SUPFAM" id="SSF140459">
    <property type="entry name" value="PE/PPE dimer-like"/>
    <property type="match status" value="2"/>
</dbReference>
<dbReference type="STRING" id="262316.MAP_1003c"/>
<protein>
    <submittedName>
        <fullName evidence="6">PE</fullName>
    </submittedName>
</protein>
<evidence type="ECO:0000313" key="6">
    <source>
        <dbReference type="EMBL" id="AAS03320.1"/>
    </source>
</evidence>
<accession>Q741T4</accession>
<gene>
    <name evidence="6" type="primary">PE</name>
    <name evidence="6" type="ordered locus">MAP_1003c</name>
</gene>
<keyword evidence="7" id="KW-1185">Reference proteome</keyword>
<dbReference type="Proteomes" id="UP000000580">
    <property type="component" value="Chromosome"/>
</dbReference>
<proteinExistence type="inferred from homology"/>
<dbReference type="EMBL" id="AE016958">
    <property type="protein sequence ID" value="AAS03320.1"/>
    <property type="molecule type" value="Genomic_DNA"/>
</dbReference>
<dbReference type="KEGG" id="mpa:MAP_1003c"/>
<dbReference type="InterPro" id="IPR022171">
    <property type="entry name" value="PPE_C"/>
</dbReference>